<evidence type="ECO:0000313" key="2">
    <source>
        <dbReference type="EMBL" id="MDX6805738.1"/>
    </source>
</evidence>
<feature type="domain" description="Phospholipid/glycerol acyltransferase" evidence="1">
    <location>
        <begin position="54"/>
        <end position="173"/>
    </location>
</feature>
<gene>
    <name evidence="2" type="ORF">SCD90_06655</name>
</gene>
<evidence type="ECO:0000259" key="1">
    <source>
        <dbReference type="SMART" id="SM00563"/>
    </source>
</evidence>
<accession>A0ABU4RNE7</accession>
<name>A0ABU4RNE7_9HYPH</name>
<keyword evidence="2" id="KW-0808">Transferase</keyword>
<dbReference type="Proteomes" id="UP001274321">
    <property type="component" value="Unassembled WGS sequence"/>
</dbReference>
<dbReference type="InterPro" id="IPR002123">
    <property type="entry name" value="Plipid/glycerol_acylTrfase"/>
</dbReference>
<dbReference type="GO" id="GO:0016746">
    <property type="term" value="F:acyltransferase activity"/>
    <property type="evidence" value="ECO:0007669"/>
    <property type="project" value="UniProtKB-KW"/>
</dbReference>
<evidence type="ECO:0000313" key="3">
    <source>
        <dbReference type="Proteomes" id="UP001274321"/>
    </source>
</evidence>
<dbReference type="SMART" id="SM00563">
    <property type="entry name" value="PlsC"/>
    <property type="match status" value="1"/>
</dbReference>
<protein>
    <submittedName>
        <fullName evidence="2">Lysophospholipid acyltransferase family protein</fullName>
    </submittedName>
</protein>
<dbReference type="RefSeq" id="WP_319843866.1">
    <property type="nucleotide sequence ID" value="NZ_JAXAFJ010000003.1"/>
</dbReference>
<dbReference type="CDD" id="cd06551">
    <property type="entry name" value="LPLAT"/>
    <property type="match status" value="1"/>
</dbReference>
<reference evidence="2 3" key="1">
    <citation type="submission" date="2023-11" db="EMBL/GenBank/DDBJ databases">
        <authorList>
            <person name="Bao R."/>
        </authorList>
    </citation>
    <scope>NUCLEOTIDE SEQUENCE [LARGE SCALE GENOMIC DNA]</scope>
    <source>
        <strain evidence="2 3">PJ23</strain>
    </source>
</reference>
<sequence>MPGAPNSAEDVLRRRSPRMVALFTRIFRHSLLRDFHAMRFSKSGSLPASGTPHLVLYSNHPSWWDPVAFLLLGDRLFHGRPGFAPIDERMLKSYGFFERIGVFGVDIESRAGAVRFRDIASAVLADPARILLVTAQGRFADVRERPLVLKPGIAHVADWCEDAVFVPLALDYVFWDERKPELLVRFGEATTAAELRARSSRERLALLEQALEESMDRLAAEAISRNADLFTPLEAGRTGVGGVYDLWRRARAGLSGERFTGTHGPEPR</sequence>
<keyword evidence="3" id="KW-1185">Reference proteome</keyword>
<organism evidence="2 3">
    <name type="scientific">Terrihabitans rhizophilus</name>
    <dbReference type="NCBI Taxonomy" id="3092662"/>
    <lineage>
        <taxon>Bacteria</taxon>
        <taxon>Pseudomonadati</taxon>
        <taxon>Pseudomonadota</taxon>
        <taxon>Alphaproteobacteria</taxon>
        <taxon>Hyphomicrobiales</taxon>
        <taxon>Terrihabitans</taxon>
    </lineage>
</organism>
<dbReference type="EMBL" id="JAXAFJ010000003">
    <property type="protein sequence ID" value="MDX6805738.1"/>
    <property type="molecule type" value="Genomic_DNA"/>
</dbReference>
<proteinExistence type="predicted"/>
<keyword evidence="2" id="KW-0012">Acyltransferase</keyword>
<comment type="caution">
    <text evidence="2">The sequence shown here is derived from an EMBL/GenBank/DDBJ whole genome shotgun (WGS) entry which is preliminary data.</text>
</comment>